<sequence length="47" mass="5465">MKKQLQSEIQQEKHLICSEQLFWADLRAIVDDTVEESSKSKSDVVED</sequence>
<keyword evidence="2" id="KW-1185">Reference proteome</keyword>
<proteinExistence type="predicted"/>
<name>A0ABS2QSV1_9BACI</name>
<protein>
    <submittedName>
        <fullName evidence="1">Uncharacterized protein</fullName>
    </submittedName>
</protein>
<gene>
    <name evidence="1" type="ORF">JOC83_000868</name>
</gene>
<organism evidence="1 2">
    <name type="scientific">Priestia iocasae</name>
    <dbReference type="NCBI Taxonomy" id="2291674"/>
    <lineage>
        <taxon>Bacteria</taxon>
        <taxon>Bacillati</taxon>
        <taxon>Bacillota</taxon>
        <taxon>Bacilli</taxon>
        <taxon>Bacillales</taxon>
        <taxon>Bacillaceae</taxon>
        <taxon>Priestia</taxon>
    </lineage>
</organism>
<comment type="caution">
    <text evidence="1">The sequence shown here is derived from an EMBL/GenBank/DDBJ whole genome shotgun (WGS) entry which is preliminary data.</text>
</comment>
<reference evidence="1 2" key="1">
    <citation type="submission" date="2021-01" db="EMBL/GenBank/DDBJ databases">
        <title>Genomic Encyclopedia of Type Strains, Phase IV (KMG-IV): sequencing the most valuable type-strain genomes for metagenomic binning, comparative biology and taxonomic classification.</title>
        <authorList>
            <person name="Goeker M."/>
        </authorList>
    </citation>
    <scope>NUCLEOTIDE SEQUENCE [LARGE SCALE GENOMIC DNA]</scope>
    <source>
        <strain evidence="1 2">DSM 104297</strain>
    </source>
</reference>
<dbReference type="Proteomes" id="UP000809829">
    <property type="component" value="Unassembled WGS sequence"/>
</dbReference>
<dbReference type="EMBL" id="JAFBFC010000001">
    <property type="protein sequence ID" value="MBM7702042.1"/>
    <property type="molecule type" value="Genomic_DNA"/>
</dbReference>
<dbReference type="RefSeq" id="WP_205184260.1">
    <property type="nucleotide sequence ID" value="NZ_JAFBFC010000001.1"/>
</dbReference>
<evidence type="ECO:0000313" key="1">
    <source>
        <dbReference type="EMBL" id="MBM7702042.1"/>
    </source>
</evidence>
<accession>A0ABS2QSV1</accession>
<evidence type="ECO:0000313" key="2">
    <source>
        <dbReference type="Proteomes" id="UP000809829"/>
    </source>
</evidence>